<sequence>MRMSPIIAALGLMPLAGCSMLHSNVKGGFVCSAPRGTCAPSTTIDDSAIHAIDAEAEAKDAPPTPDAVPAANGFQASTNPKEKKAWTFVGPVRSGLRPVLRIVYMPWRDGSGRLHPRTTGFVPVDAPHLTEVSSAPQGGMVWGAKSMGAGADMSLLTLAEMAPDMALMAPATTKSPEGDKPAPALPTDPTAAIKDKVKAILNQPQAQPSPPKPTTPQTITPKSGAATFPPQVD</sequence>
<organism evidence="3 4">
    <name type="scientific">Novosphingobium ovatum</name>
    <dbReference type="NCBI Taxonomy" id="1908523"/>
    <lineage>
        <taxon>Bacteria</taxon>
        <taxon>Pseudomonadati</taxon>
        <taxon>Pseudomonadota</taxon>
        <taxon>Alphaproteobacteria</taxon>
        <taxon>Sphingomonadales</taxon>
        <taxon>Sphingomonadaceae</taxon>
        <taxon>Novosphingobium</taxon>
    </lineage>
</organism>
<feature type="compositionally biased region" description="Low complexity" evidence="1">
    <location>
        <begin position="181"/>
        <end position="192"/>
    </location>
</feature>
<feature type="region of interest" description="Disordered" evidence="1">
    <location>
        <begin position="170"/>
        <end position="233"/>
    </location>
</feature>
<feature type="chain" id="PRO_5046089129" description="Conjugal transfer pilus assembly protein TraV" evidence="2">
    <location>
        <begin position="24"/>
        <end position="233"/>
    </location>
</feature>
<evidence type="ECO:0008006" key="5">
    <source>
        <dbReference type="Google" id="ProtNLM"/>
    </source>
</evidence>
<proteinExistence type="predicted"/>
<protein>
    <recommendedName>
        <fullName evidence="5">Conjugal transfer pilus assembly protein TraV</fullName>
    </recommendedName>
</protein>
<evidence type="ECO:0000256" key="2">
    <source>
        <dbReference type="SAM" id="SignalP"/>
    </source>
</evidence>
<name>A0ABW9XFL2_9SPHN</name>
<dbReference type="Proteomes" id="UP000753724">
    <property type="component" value="Unassembled WGS sequence"/>
</dbReference>
<dbReference type="EMBL" id="JAAAPO010000004">
    <property type="protein sequence ID" value="NBC37279.1"/>
    <property type="molecule type" value="Genomic_DNA"/>
</dbReference>
<keyword evidence="2" id="KW-0732">Signal</keyword>
<gene>
    <name evidence="3" type="ORF">GTZ99_12005</name>
</gene>
<evidence type="ECO:0000313" key="4">
    <source>
        <dbReference type="Proteomes" id="UP000753724"/>
    </source>
</evidence>
<evidence type="ECO:0000256" key="1">
    <source>
        <dbReference type="SAM" id="MobiDB-lite"/>
    </source>
</evidence>
<dbReference type="RefSeq" id="WP_161719117.1">
    <property type="nucleotide sequence ID" value="NZ_JAAAPO010000004.1"/>
</dbReference>
<reference evidence="4" key="1">
    <citation type="submission" date="2020-01" db="EMBL/GenBank/DDBJ databases">
        <title>Sphingomonas sp. strain CSW-10.</title>
        <authorList>
            <person name="Chen W.-M."/>
        </authorList>
    </citation>
    <scope>NUCLEOTIDE SEQUENCE [LARGE SCALE GENOMIC DNA]</scope>
    <source>
        <strain evidence="4">FSY-8</strain>
    </source>
</reference>
<keyword evidence="4" id="KW-1185">Reference proteome</keyword>
<comment type="caution">
    <text evidence="3">The sequence shown here is derived from an EMBL/GenBank/DDBJ whole genome shotgun (WGS) entry which is preliminary data.</text>
</comment>
<feature type="signal peptide" evidence="2">
    <location>
        <begin position="1"/>
        <end position="23"/>
    </location>
</feature>
<evidence type="ECO:0000313" key="3">
    <source>
        <dbReference type="EMBL" id="NBC37279.1"/>
    </source>
</evidence>
<accession>A0ABW9XFL2</accession>